<feature type="region of interest" description="Disordered" evidence="1">
    <location>
        <begin position="165"/>
        <end position="194"/>
    </location>
</feature>
<dbReference type="Proteomes" id="UP000030693">
    <property type="component" value="Unassembled WGS sequence"/>
</dbReference>
<name>A0A058Z679_FONAL</name>
<dbReference type="AlphaFoldDB" id="A0A058Z679"/>
<evidence type="ECO:0000313" key="3">
    <source>
        <dbReference type="EMBL" id="KCV69002.1"/>
    </source>
</evidence>
<keyword evidence="2" id="KW-0472">Membrane</keyword>
<dbReference type="OrthoDB" id="192748at2759"/>
<keyword evidence="2" id="KW-0812">Transmembrane</keyword>
<evidence type="ECO:0000313" key="4">
    <source>
        <dbReference type="Proteomes" id="UP000030693"/>
    </source>
</evidence>
<keyword evidence="2" id="KW-1133">Transmembrane helix</keyword>
<protein>
    <submittedName>
        <fullName evidence="3">Uncharacterized protein</fullName>
    </submittedName>
</protein>
<dbReference type="EMBL" id="KB932207">
    <property type="protein sequence ID" value="KCV69002.1"/>
    <property type="molecule type" value="Genomic_DNA"/>
</dbReference>
<sequence length="294" mass="31259">MSANPAPADAGPQRRRIPIMAKSKTYLERQELLQKYSHLPGFEPMPNEGNLTEKSGLSEERHMLATSAAGQKLTDAELRDLTPAQRQLLHKEYSEAVLARSSILRPKTLSRLHSAAVFGSVGIGVYFVFLADFGQRDHAFVGVRRYVASTVATLLSKPFTLGGVVGHPRGADGQPDGGPAGQPRRTSSNRLPKHPFDRAVMINQAVILSNQAADADPELAKNREVCQYVSRQVLAGAGGPAPVRDQAPSVVASTLANLRPGSTGTSDTGLSLQDLLQMHQAAESGAVAVAASAQ</sequence>
<feature type="transmembrane region" description="Helical" evidence="2">
    <location>
        <begin position="112"/>
        <end position="131"/>
    </location>
</feature>
<evidence type="ECO:0000256" key="2">
    <source>
        <dbReference type="SAM" id="Phobius"/>
    </source>
</evidence>
<dbReference type="RefSeq" id="XP_009496573.1">
    <property type="nucleotide sequence ID" value="XM_009498298.1"/>
</dbReference>
<dbReference type="GeneID" id="20529147"/>
<evidence type="ECO:0000256" key="1">
    <source>
        <dbReference type="SAM" id="MobiDB-lite"/>
    </source>
</evidence>
<reference evidence="3" key="1">
    <citation type="submission" date="2013-04" db="EMBL/GenBank/DDBJ databases">
        <title>The Genome Sequence of Fonticula alba ATCC 38817.</title>
        <authorList>
            <consortium name="The Broad Institute Genomics Platform"/>
            <person name="Russ C."/>
            <person name="Cuomo C."/>
            <person name="Burger G."/>
            <person name="Gray M.W."/>
            <person name="Holland P.W.H."/>
            <person name="King N."/>
            <person name="Lang F.B.F."/>
            <person name="Roger A.J."/>
            <person name="Ruiz-Trillo I."/>
            <person name="Brown M."/>
            <person name="Walker B."/>
            <person name="Young S."/>
            <person name="Zeng Q."/>
            <person name="Gargeya S."/>
            <person name="Fitzgerald M."/>
            <person name="Haas B."/>
            <person name="Abouelleil A."/>
            <person name="Allen A.W."/>
            <person name="Alvarado L."/>
            <person name="Arachchi H.M."/>
            <person name="Berlin A.M."/>
            <person name="Chapman S.B."/>
            <person name="Gainer-Dewar J."/>
            <person name="Goldberg J."/>
            <person name="Griggs A."/>
            <person name="Gujja S."/>
            <person name="Hansen M."/>
            <person name="Howarth C."/>
            <person name="Imamovic A."/>
            <person name="Ireland A."/>
            <person name="Larimer J."/>
            <person name="McCowan C."/>
            <person name="Murphy C."/>
            <person name="Pearson M."/>
            <person name="Poon T.W."/>
            <person name="Priest M."/>
            <person name="Roberts A."/>
            <person name="Saif S."/>
            <person name="Shea T."/>
            <person name="Sisk P."/>
            <person name="Sykes S."/>
            <person name="Wortman J."/>
            <person name="Nusbaum C."/>
            <person name="Birren B."/>
        </authorList>
    </citation>
    <scope>NUCLEOTIDE SEQUENCE [LARGE SCALE GENOMIC DNA]</scope>
    <source>
        <strain evidence="3">ATCC 38817</strain>
    </source>
</reference>
<proteinExistence type="predicted"/>
<accession>A0A058Z679</accession>
<keyword evidence="4" id="KW-1185">Reference proteome</keyword>
<organism evidence="3">
    <name type="scientific">Fonticula alba</name>
    <name type="common">Slime mold</name>
    <dbReference type="NCBI Taxonomy" id="691883"/>
    <lineage>
        <taxon>Eukaryota</taxon>
        <taxon>Rotosphaerida</taxon>
        <taxon>Fonticulaceae</taxon>
        <taxon>Fonticula</taxon>
    </lineage>
</organism>
<gene>
    <name evidence="3" type="ORF">H696_04422</name>
</gene>